<feature type="domain" description="tRNA/rRNA methyltransferase SpoU type" evidence="3">
    <location>
        <begin position="19"/>
        <end position="162"/>
    </location>
</feature>
<organism evidence="4 5">
    <name type="scientific">Aquimarina algicola</name>
    <dbReference type="NCBI Taxonomy" id="2589995"/>
    <lineage>
        <taxon>Bacteria</taxon>
        <taxon>Pseudomonadati</taxon>
        <taxon>Bacteroidota</taxon>
        <taxon>Flavobacteriia</taxon>
        <taxon>Flavobacteriales</taxon>
        <taxon>Flavobacteriaceae</taxon>
        <taxon>Aquimarina</taxon>
    </lineage>
</organism>
<proteinExistence type="predicted"/>
<keyword evidence="5" id="KW-1185">Reference proteome</keyword>
<keyword evidence="1 4" id="KW-0489">Methyltransferase</keyword>
<evidence type="ECO:0000256" key="2">
    <source>
        <dbReference type="ARBA" id="ARBA00022679"/>
    </source>
</evidence>
<keyword evidence="2 4" id="KW-0808">Transferase</keyword>
<evidence type="ECO:0000259" key="3">
    <source>
        <dbReference type="Pfam" id="PF00588"/>
    </source>
</evidence>
<evidence type="ECO:0000256" key="1">
    <source>
        <dbReference type="ARBA" id="ARBA00022603"/>
    </source>
</evidence>
<dbReference type="EMBL" id="VFWZ01000001">
    <property type="protein sequence ID" value="TPN89308.1"/>
    <property type="molecule type" value="Genomic_DNA"/>
</dbReference>
<accession>A0A504JNC0</accession>
<dbReference type="CDD" id="cd18082">
    <property type="entry name" value="SpoU-like_family"/>
    <property type="match status" value="1"/>
</dbReference>
<dbReference type="AlphaFoldDB" id="A0A504JNC0"/>
<dbReference type="GO" id="GO:0008173">
    <property type="term" value="F:RNA methyltransferase activity"/>
    <property type="evidence" value="ECO:0007669"/>
    <property type="project" value="InterPro"/>
</dbReference>
<gene>
    <name evidence="4" type="ORF">FHK87_03515</name>
</gene>
<dbReference type="InterPro" id="IPR004441">
    <property type="entry name" value="rRNA_MeTrfase_TrmH"/>
</dbReference>
<dbReference type="GO" id="GO:0006396">
    <property type="term" value="P:RNA processing"/>
    <property type="evidence" value="ECO:0007669"/>
    <property type="project" value="InterPro"/>
</dbReference>
<dbReference type="RefSeq" id="WP_140589817.1">
    <property type="nucleotide sequence ID" value="NZ_VFWZ01000001.1"/>
</dbReference>
<comment type="caution">
    <text evidence="4">The sequence shown here is derived from an EMBL/GenBank/DDBJ whole genome shotgun (WGS) entry which is preliminary data.</text>
</comment>
<name>A0A504JNC0_9FLAO</name>
<dbReference type="GO" id="GO:0005829">
    <property type="term" value="C:cytosol"/>
    <property type="evidence" value="ECO:0007669"/>
    <property type="project" value="TreeGrafter"/>
</dbReference>
<dbReference type="OrthoDB" id="9795352at2"/>
<dbReference type="Proteomes" id="UP000315540">
    <property type="component" value="Unassembled WGS sequence"/>
</dbReference>
<dbReference type="SUPFAM" id="SSF75217">
    <property type="entry name" value="alpha/beta knot"/>
    <property type="match status" value="1"/>
</dbReference>
<sequence length="168" mass="18694">MPIQLDHNKTSFIKKQFPITLICDRVNSPANMGSLFRIADSFGVEQIYFCGEEITVMSKRMERTARSTHKIIPYHEEDDIILVIDTLKEKGYTILALEITENSVAIDTYQPNVGDKIALVIGEENLGVSDQVLEKAANALHINMFGNNSSMNVATATAIALYELTKSL</sequence>
<dbReference type="InterPro" id="IPR029026">
    <property type="entry name" value="tRNA_m1G_MTases_N"/>
</dbReference>
<evidence type="ECO:0000313" key="4">
    <source>
        <dbReference type="EMBL" id="TPN89308.1"/>
    </source>
</evidence>
<dbReference type="PANTHER" id="PTHR46429">
    <property type="entry name" value="23S RRNA (GUANOSINE-2'-O-)-METHYLTRANSFERASE RLMB"/>
    <property type="match status" value="1"/>
</dbReference>
<dbReference type="GO" id="GO:0003723">
    <property type="term" value="F:RNA binding"/>
    <property type="evidence" value="ECO:0007669"/>
    <property type="project" value="InterPro"/>
</dbReference>
<reference evidence="4 5" key="1">
    <citation type="submission" date="2019-06" db="EMBL/GenBank/DDBJ databases">
        <authorList>
            <person name="Meng X."/>
        </authorList>
    </citation>
    <scope>NUCLEOTIDE SEQUENCE [LARGE SCALE GENOMIC DNA]</scope>
    <source>
        <strain evidence="4 5">M625</strain>
    </source>
</reference>
<dbReference type="Gene3D" id="3.40.1280.10">
    <property type="match status" value="1"/>
</dbReference>
<dbReference type="PANTHER" id="PTHR46429:SF1">
    <property type="entry name" value="23S RRNA (GUANOSINE-2'-O-)-METHYLTRANSFERASE RLMB"/>
    <property type="match status" value="1"/>
</dbReference>
<protein>
    <submittedName>
        <fullName evidence="4">TrmH family RNA methyltransferase</fullName>
    </submittedName>
</protein>
<dbReference type="Pfam" id="PF00588">
    <property type="entry name" value="SpoU_methylase"/>
    <property type="match status" value="1"/>
</dbReference>
<dbReference type="InterPro" id="IPR001537">
    <property type="entry name" value="SpoU_MeTrfase"/>
</dbReference>
<dbReference type="InterPro" id="IPR029028">
    <property type="entry name" value="Alpha/beta_knot_MTases"/>
</dbReference>
<evidence type="ECO:0000313" key="5">
    <source>
        <dbReference type="Proteomes" id="UP000315540"/>
    </source>
</evidence>
<dbReference type="GO" id="GO:0032259">
    <property type="term" value="P:methylation"/>
    <property type="evidence" value="ECO:0007669"/>
    <property type="project" value="UniProtKB-KW"/>
</dbReference>